<evidence type="ECO:0000256" key="1">
    <source>
        <dbReference type="SAM" id="MobiDB-lite"/>
    </source>
</evidence>
<proteinExistence type="predicted"/>
<organism evidence="3 4">
    <name type="scientific">Teichococcus rhizosphaerae</name>
    <dbReference type="NCBI Taxonomy" id="1335062"/>
    <lineage>
        <taxon>Bacteria</taxon>
        <taxon>Pseudomonadati</taxon>
        <taxon>Pseudomonadota</taxon>
        <taxon>Alphaproteobacteria</taxon>
        <taxon>Acetobacterales</taxon>
        <taxon>Roseomonadaceae</taxon>
        <taxon>Roseomonas</taxon>
    </lineage>
</organism>
<keyword evidence="4" id="KW-1185">Reference proteome</keyword>
<dbReference type="Proteomes" id="UP000223527">
    <property type="component" value="Unassembled WGS sequence"/>
</dbReference>
<protein>
    <submittedName>
        <fullName evidence="3">Uncharacterized protein</fullName>
    </submittedName>
</protein>
<evidence type="ECO:0000256" key="2">
    <source>
        <dbReference type="SAM" id="Phobius"/>
    </source>
</evidence>
<accession>A0A2C7A8Z9</accession>
<evidence type="ECO:0000313" key="3">
    <source>
        <dbReference type="EMBL" id="PHK93524.1"/>
    </source>
</evidence>
<evidence type="ECO:0000313" key="4">
    <source>
        <dbReference type="Proteomes" id="UP000223527"/>
    </source>
</evidence>
<sequence>MRHQIDSGQTGDKVAFPDPAAAPLGADDEAAGAAPSAAQIAEARRLETRQTGEAVGLARGASMRESTGPASRSRLAFMLMGAGVALVSLAALALLIG</sequence>
<dbReference type="AlphaFoldDB" id="A0A2C7A8Z9"/>
<gene>
    <name evidence="3" type="ORF">CR162_18015</name>
</gene>
<feature type="compositionally biased region" description="Low complexity" evidence="1">
    <location>
        <begin position="16"/>
        <end position="38"/>
    </location>
</feature>
<feature type="region of interest" description="Disordered" evidence="1">
    <location>
        <begin position="1"/>
        <end position="38"/>
    </location>
</feature>
<keyword evidence="2" id="KW-0472">Membrane</keyword>
<keyword evidence="2" id="KW-1133">Transmembrane helix</keyword>
<dbReference type="EMBL" id="PDNU01000043">
    <property type="protein sequence ID" value="PHK93524.1"/>
    <property type="molecule type" value="Genomic_DNA"/>
</dbReference>
<name>A0A2C7A8Z9_9PROT</name>
<feature type="transmembrane region" description="Helical" evidence="2">
    <location>
        <begin position="75"/>
        <end position="96"/>
    </location>
</feature>
<feature type="compositionally biased region" description="Polar residues" evidence="1">
    <location>
        <begin position="1"/>
        <end position="10"/>
    </location>
</feature>
<keyword evidence="2" id="KW-0812">Transmembrane</keyword>
<comment type="caution">
    <text evidence="3">The sequence shown here is derived from an EMBL/GenBank/DDBJ whole genome shotgun (WGS) entry which is preliminary data.</text>
</comment>
<reference evidence="3 4" key="1">
    <citation type="submission" date="2017-10" db="EMBL/GenBank/DDBJ databases">
        <authorList>
            <person name="Banno H."/>
            <person name="Chua N.-H."/>
        </authorList>
    </citation>
    <scope>NUCLEOTIDE SEQUENCE [LARGE SCALE GENOMIC DNA]</scope>
    <source>
        <strain evidence="3 4">YW11</strain>
    </source>
</reference>